<evidence type="ECO:0000313" key="3">
    <source>
        <dbReference type="EMBL" id="KAJ9556208.1"/>
    </source>
</evidence>
<feature type="domain" description="Protein kinase" evidence="2">
    <location>
        <begin position="45"/>
        <end position="311"/>
    </location>
</feature>
<dbReference type="InterPro" id="IPR056981">
    <property type="entry name" value="HEAT_ULK4_RUNKEL"/>
</dbReference>
<dbReference type="InterPro" id="IPR011989">
    <property type="entry name" value="ARM-like"/>
</dbReference>
<dbReference type="InterPro" id="IPR008271">
    <property type="entry name" value="Ser/Thr_kinase_AS"/>
</dbReference>
<reference evidence="3" key="1">
    <citation type="submission" date="2023-03" db="EMBL/GenBank/DDBJ databases">
        <title>Chromosome-scale reference genome and RAD-based genetic map of yellow starthistle (Centaurea solstitialis) reveal putative structural variation and QTLs associated with invader traits.</title>
        <authorList>
            <person name="Reatini B."/>
            <person name="Cang F.A."/>
            <person name="Jiang Q."/>
            <person name="Mckibben M.T.W."/>
            <person name="Barker M.S."/>
            <person name="Rieseberg L.H."/>
            <person name="Dlugosch K.M."/>
        </authorList>
    </citation>
    <scope>NUCLEOTIDE SEQUENCE</scope>
    <source>
        <strain evidence="3">CAN-66</strain>
        <tissue evidence="3">Leaf</tissue>
    </source>
</reference>
<feature type="region of interest" description="Disordered" evidence="1">
    <location>
        <begin position="340"/>
        <end position="435"/>
    </location>
</feature>
<dbReference type="InterPro" id="IPR016024">
    <property type="entry name" value="ARM-type_fold"/>
</dbReference>
<evidence type="ECO:0000259" key="2">
    <source>
        <dbReference type="PROSITE" id="PS50011"/>
    </source>
</evidence>
<feature type="compositionally biased region" description="Basic and acidic residues" evidence="1">
    <location>
        <begin position="414"/>
        <end position="424"/>
    </location>
</feature>
<name>A0AA38TT20_9ASTR</name>
<feature type="compositionally biased region" description="Basic and acidic residues" evidence="1">
    <location>
        <begin position="671"/>
        <end position="698"/>
    </location>
</feature>
<dbReference type="SUPFAM" id="SSF56112">
    <property type="entry name" value="Protein kinase-like (PK-like)"/>
    <property type="match status" value="2"/>
</dbReference>
<dbReference type="GO" id="GO:0004672">
    <property type="term" value="F:protein kinase activity"/>
    <property type="evidence" value="ECO:0007669"/>
    <property type="project" value="InterPro"/>
</dbReference>
<dbReference type="PANTHER" id="PTHR46562:SF1">
    <property type="entry name" value="SERINE_THREONINE-PROTEIN KINASE ULK4"/>
    <property type="match status" value="1"/>
</dbReference>
<dbReference type="Pfam" id="PF00069">
    <property type="entry name" value="Pkinase"/>
    <property type="match status" value="2"/>
</dbReference>
<feature type="compositionally biased region" description="Basic and acidic residues" evidence="1">
    <location>
        <begin position="800"/>
        <end position="809"/>
    </location>
</feature>
<evidence type="ECO:0000256" key="1">
    <source>
        <dbReference type="SAM" id="MobiDB-lite"/>
    </source>
</evidence>
<dbReference type="InterPro" id="IPR000719">
    <property type="entry name" value="Prot_kinase_dom"/>
</dbReference>
<feature type="compositionally biased region" description="Acidic residues" evidence="1">
    <location>
        <begin position="744"/>
        <end position="758"/>
    </location>
</feature>
<dbReference type="PROSITE" id="PS50011">
    <property type="entry name" value="PROTEIN_KINASE_DOM"/>
    <property type="match status" value="2"/>
</dbReference>
<feature type="compositionally biased region" description="Polar residues" evidence="1">
    <location>
        <begin position="768"/>
        <end position="779"/>
    </location>
</feature>
<dbReference type="GO" id="GO:0005524">
    <property type="term" value="F:ATP binding"/>
    <property type="evidence" value="ECO:0007669"/>
    <property type="project" value="InterPro"/>
</dbReference>
<keyword evidence="4" id="KW-1185">Reference proteome</keyword>
<feature type="domain" description="Protein kinase" evidence="2">
    <location>
        <begin position="378"/>
        <end position="628"/>
    </location>
</feature>
<feature type="compositionally biased region" description="Basic and acidic residues" evidence="1">
    <location>
        <begin position="341"/>
        <end position="357"/>
    </location>
</feature>
<dbReference type="Proteomes" id="UP001172457">
    <property type="component" value="Chromosome 3"/>
</dbReference>
<feature type="compositionally biased region" description="Polar residues" evidence="1">
    <location>
        <begin position="369"/>
        <end position="388"/>
    </location>
</feature>
<dbReference type="SUPFAM" id="SSF48371">
    <property type="entry name" value="ARM repeat"/>
    <property type="match status" value="1"/>
</dbReference>
<organism evidence="3 4">
    <name type="scientific">Centaurea solstitialis</name>
    <name type="common">yellow star-thistle</name>
    <dbReference type="NCBI Taxonomy" id="347529"/>
    <lineage>
        <taxon>Eukaryota</taxon>
        <taxon>Viridiplantae</taxon>
        <taxon>Streptophyta</taxon>
        <taxon>Embryophyta</taxon>
        <taxon>Tracheophyta</taxon>
        <taxon>Spermatophyta</taxon>
        <taxon>Magnoliopsida</taxon>
        <taxon>eudicotyledons</taxon>
        <taxon>Gunneridae</taxon>
        <taxon>Pentapetalae</taxon>
        <taxon>asterids</taxon>
        <taxon>campanulids</taxon>
        <taxon>Asterales</taxon>
        <taxon>Asteraceae</taxon>
        <taxon>Carduoideae</taxon>
        <taxon>Cardueae</taxon>
        <taxon>Centaureinae</taxon>
        <taxon>Centaurea</taxon>
    </lineage>
</organism>
<accession>A0AA38TT20</accession>
<dbReference type="PANTHER" id="PTHR46562">
    <property type="entry name" value="SERINE/THREONINE-KINASE ULK4-LIKE PROTEIN-RELATED"/>
    <property type="match status" value="1"/>
</dbReference>
<feature type="region of interest" description="Disordered" evidence="1">
    <location>
        <begin position="654"/>
        <end position="852"/>
    </location>
</feature>
<dbReference type="SMART" id="SM00220">
    <property type="entry name" value="S_TKc"/>
    <property type="match status" value="1"/>
</dbReference>
<comment type="caution">
    <text evidence="3">The sequence shown here is derived from an EMBL/GenBank/DDBJ whole genome shotgun (WGS) entry which is preliminary data.</text>
</comment>
<proteinExistence type="predicted"/>
<gene>
    <name evidence="3" type="ORF">OSB04_010822</name>
</gene>
<feature type="region of interest" description="Disordered" evidence="1">
    <location>
        <begin position="1015"/>
        <end position="1037"/>
    </location>
</feature>
<dbReference type="EMBL" id="JARYMX010000003">
    <property type="protein sequence ID" value="KAJ9556208.1"/>
    <property type="molecule type" value="Genomic_DNA"/>
</dbReference>
<dbReference type="PROSITE" id="PS00108">
    <property type="entry name" value="PROTEIN_KINASE_ST"/>
    <property type="match status" value="2"/>
</dbReference>
<dbReference type="InterPro" id="IPR044591">
    <property type="entry name" value="RUK"/>
</dbReference>
<feature type="compositionally biased region" description="Basic and acidic residues" evidence="1">
    <location>
        <begin position="654"/>
        <end position="664"/>
    </location>
</feature>
<dbReference type="GO" id="GO:0000914">
    <property type="term" value="P:phragmoplast assembly"/>
    <property type="evidence" value="ECO:0007669"/>
    <property type="project" value="InterPro"/>
</dbReference>
<evidence type="ECO:0000313" key="4">
    <source>
        <dbReference type="Proteomes" id="UP001172457"/>
    </source>
</evidence>
<dbReference type="Gene3D" id="1.10.510.10">
    <property type="entry name" value="Transferase(Phosphotransferase) domain 1"/>
    <property type="match status" value="2"/>
</dbReference>
<feature type="compositionally biased region" description="Polar residues" evidence="1">
    <location>
        <begin position="1015"/>
        <end position="1024"/>
    </location>
</feature>
<dbReference type="InterPro" id="IPR011009">
    <property type="entry name" value="Kinase-like_dom_sf"/>
</dbReference>
<protein>
    <recommendedName>
        <fullName evidence="2">Protein kinase domain-containing protein</fullName>
    </recommendedName>
</protein>
<sequence>MKNRKTYTIASMKSVRSMICFREIQVGEIGSDMAILPMNMLNAKVRSTCPASAGIVATVYKGRKKKSIEYFAIKSVDKSHKSKVLQENEPIRKVTCTKRRYKTSAHLWLVLEYCVGGDLRTLLEQDSKLPEESVHDLARDLVRGLRYMDVVASDSVLKFDQILRFLHSKGIIYCDLKQSNILLDENGRTKLCDFGLSRKLSDISKTPSSLLPQPKRGTPCYMAPELFQDGGVHSYASDFWALGCVLYECYAGRPPFVGKEFTQLVKSILFDPTPSLPGNPSRPFANLVSSLLIKDPAERIQWSEIYDHAYWRTKLTPVPLPPQPAFTNMIELCYKPCLSERNGDKPNRTPPRNRDNSKGTAGPDESLTPLHNTPSRGISSGRKIQSKASGKVDEKGNTKGVNLLRLSRIAKSNLQRENEKENYRRPMPNNSENDADVKIENTDMELDFNENTEDDTIVSTVYAPLFDSKLPEESVHDLARDLVRGLRFLHSKGIIYCDLKPSNILLDENGRTKLCDFGLSRKLSDISKTPSSLLPQAKRGTPCYITWLLSCFKMEEFIRMLLISGLLVVCYTNAMLEFTQLVKSILFDPTPSLPGNPSRPFANLVSSLLIKDPAERIQWSEIYNHAFWRTKLTPVHLPPQLAFTNMIELSYKPRLSERNGDKPNRTPPRNRGPDESRHLFITHRVESKASGKVDEKGNNTRGVNLLRLSRIATSNLQRENEKENYRRPMPNNSANDADVKIENTDMELDFNENTEDQTQDVRDMPGTPNHNLDENLSTPDQEERRLEEMAASPVVNTPYDSRRTEHESSLNHIEVPATLPTASPQTRFPRKVEGSDVSVESDPSRSSPNLSQVLWHPCDLSVRPVMPSKKSDKGSESVPSPLLCNAVSKEQLDGISKCIISILNGNTFTGEKQNVIRYLEMLISNVDAANILTNGPIMPVLVTMLRQAKVSTFRVQLALLLGLLICHSTVIDDDLSNSGILNSLNEGLVDRQGKVRRFCMAALGELLFYISTQNDQSKATNPPESLSKESRNSSGWQVPSPMISLVTSLLHKGEDDITQLYALRTIEKISSQGGYWATCFTTQDVINNLCNIFGAPGKQETMRLTAGSCLVRFNPPSIQQVMEKLTFKEIAAALSKGSAQQICLNLLNMVMLGSSLFTNIGLHLLPLVEDKNLVPNLVALIEHGGEVLRGKTLVFVTLLCKNRKRWLAHFFLNGKLLLSTVDRMVKEKGVYLQQCLEAFLYGVVSTLPGLLETVMANIQQLLGGRRHVQVGRAAAASKTNLQLFSVVLNLLGSSSFVQGGYISGFAATQNSDQTCGIAISGVREVCLKSANILRNEESNIGRDDFQLTLLRVLEAITEEPSVIEENRRSFVHEILSSLSLLCKGSKDGDARFLCLKIWFEVVVSLLNEIQDDNGRREELRSVSRDHFLPFYPKLIEDEDPIPIYAQKLHQMLVEFNILQQ</sequence>
<dbReference type="Gene3D" id="1.25.10.10">
    <property type="entry name" value="Leucine-rich Repeat Variant"/>
    <property type="match status" value="1"/>
</dbReference>
<dbReference type="GO" id="GO:0008017">
    <property type="term" value="F:microtubule binding"/>
    <property type="evidence" value="ECO:0007669"/>
    <property type="project" value="InterPro"/>
</dbReference>
<dbReference type="Pfam" id="PF23606">
    <property type="entry name" value="HEAT_ULK4"/>
    <property type="match status" value="1"/>
</dbReference>